<reference evidence="2 3" key="2">
    <citation type="submission" date="2019-05" db="EMBL/GenBank/DDBJ databases">
        <title>Glycomyces buryatensis sp. nov.</title>
        <authorList>
            <person name="Nikitina E."/>
        </authorList>
    </citation>
    <scope>NUCLEOTIDE SEQUENCE [LARGE SCALE GENOMIC DNA]</scope>
    <source>
        <strain evidence="2 3">18</strain>
    </source>
</reference>
<dbReference type="EMBL" id="STGY01000041">
    <property type="protein sequence ID" value="THV41722.1"/>
    <property type="molecule type" value="Genomic_DNA"/>
</dbReference>
<dbReference type="InterPro" id="IPR000182">
    <property type="entry name" value="GNAT_dom"/>
</dbReference>
<dbReference type="Pfam" id="PF13302">
    <property type="entry name" value="Acetyltransf_3"/>
    <property type="match status" value="1"/>
</dbReference>
<dbReference type="GO" id="GO:0008999">
    <property type="term" value="F:protein-N-terminal-alanine acetyltransferase activity"/>
    <property type="evidence" value="ECO:0007669"/>
    <property type="project" value="TreeGrafter"/>
</dbReference>
<reference evidence="3" key="1">
    <citation type="submission" date="2019-04" db="EMBL/GenBank/DDBJ databases">
        <title>Nocardioides xinjiangensis sp. nov.</title>
        <authorList>
            <person name="Liu S."/>
        </authorList>
    </citation>
    <scope>NUCLEOTIDE SEQUENCE [LARGE SCALE GENOMIC DNA]</scope>
    <source>
        <strain evidence="3">18</strain>
    </source>
</reference>
<dbReference type="InterPro" id="IPR016181">
    <property type="entry name" value="Acyl_CoA_acyltransferase"/>
</dbReference>
<dbReference type="GO" id="GO:1990189">
    <property type="term" value="F:protein N-terminal-serine acetyltransferase activity"/>
    <property type="evidence" value="ECO:0007669"/>
    <property type="project" value="TreeGrafter"/>
</dbReference>
<evidence type="ECO:0000259" key="1">
    <source>
        <dbReference type="Pfam" id="PF13302"/>
    </source>
</evidence>
<dbReference type="GO" id="GO:0005737">
    <property type="term" value="C:cytoplasm"/>
    <property type="evidence" value="ECO:0007669"/>
    <property type="project" value="TreeGrafter"/>
</dbReference>
<dbReference type="RefSeq" id="WP_136534407.1">
    <property type="nucleotide sequence ID" value="NZ_STGY01000041.1"/>
</dbReference>
<dbReference type="InterPro" id="IPR051908">
    <property type="entry name" value="Ribosomal_N-acetyltransferase"/>
</dbReference>
<evidence type="ECO:0000313" key="3">
    <source>
        <dbReference type="Proteomes" id="UP000308760"/>
    </source>
</evidence>
<keyword evidence="2" id="KW-0808">Transferase</keyword>
<dbReference type="PANTHER" id="PTHR43441:SF11">
    <property type="entry name" value="RIBOSOMAL-PROTEIN-SERINE ACETYLTRANSFERASE"/>
    <property type="match status" value="1"/>
</dbReference>
<sequence>MLTDHLPVLKLRIRTERLELRLPNPEELAALADVAADGVHDPGFMPFLFPWTDTTPAKRARSVALWHHRVIGRWETDMWTIPFTVFFEGNPVGIQEIDGKKFAINREVGTGSWIGLAHHGKGIGTEMRAAVLHFAFAGIGADWAISASFDGNEASQGVSRKLGYRADGIEFHVVQGERRLDRRWRLSREDWEANRRHEVEIDGLDADVLEMMGLGPAVEE</sequence>
<dbReference type="AlphaFoldDB" id="A0A4S8QF25"/>
<gene>
    <name evidence="2" type="ORF">FAB82_10040</name>
</gene>
<evidence type="ECO:0000313" key="2">
    <source>
        <dbReference type="EMBL" id="THV41722.1"/>
    </source>
</evidence>
<name>A0A4S8QF25_9ACTN</name>
<proteinExistence type="predicted"/>
<dbReference type="PANTHER" id="PTHR43441">
    <property type="entry name" value="RIBOSOMAL-PROTEIN-SERINE ACETYLTRANSFERASE"/>
    <property type="match status" value="1"/>
</dbReference>
<dbReference type="OrthoDB" id="3466127at2"/>
<dbReference type="Proteomes" id="UP000308760">
    <property type="component" value="Unassembled WGS sequence"/>
</dbReference>
<protein>
    <submittedName>
        <fullName evidence="2">GNAT family N-acetyltransferase</fullName>
    </submittedName>
</protein>
<accession>A0A4S8QF25</accession>
<comment type="caution">
    <text evidence="2">The sequence shown here is derived from an EMBL/GenBank/DDBJ whole genome shotgun (WGS) entry which is preliminary data.</text>
</comment>
<feature type="domain" description="N-acetyltransferase" evidence="1">
    <location>
        <begin position="17"/>
        <end position="165"/>
    </location>
</feature>
<dbReference type="SUPFAM" id="SSF55729">
    <property type="entry name" value="Acyl-CoA N-acyltransferases (Nat)"/>
    <property type="match status" value="1"/>
</dbReference>
<organism evidence="2 3">
    <name type="scientific">Glycomyces buryatensis</name>
    <dbReference type="NCBI Taxonomy" id="2570927"/>
    <lineage>
        <taxon>Bacteria</taxon>
        <taxon>Bacillati</taxon>
        <taxon>Actinomycetota</taxon>
        <taxon>Actinomycetes</taxon>
        <taxon>Glycomycetales</taxon>
        <taxon>Glycomycetaceae</taxon>
        <taxon>Glycomyces</taxon>
    </lineage>
</organism>
<dbReference type="Gene3D" id="3.40.630.30">
    <property type="match status" value="1"/>
</dbReference>
<keyword evidence="3" id="KW-1185">Reference proteome</keyword>